<comment type="caution">
    <text evidence="2">The sequence shown here is derived from an EMBL/GenBank/DDBJ whole genome shotgun (WGS) entry which is preliminary data.</text>
</comment>
<organism evidence="2 3">
    <name type="scientific">Enterococcus rivorum</name>
    <dbReference type="NCBI Taxonomy" id="762845"/>
    <lineage>
        <taxon>Bacteria</taxon>
        <taxon>Bacillati</taxon>
        <taxon>Bacillota</taxon>
        <taxon>Bacilli</taxon>
        <taxon>Lactobacillales</taxon>
        <taxon>Enterococcaceae</taxon>
        <taxon>Enterococcus</taxon>
    </lineage>
</organism>
<evidence type="ECO:0000313" key="2">
    <source>
        <dbReference type="EMBL" id="OEH82663.1"/>
    </source>
</evidence>
<keyword evidence="3" id="KW-1185">Reference proteome</keyword>
<proteinExistence type="predicted"/>
<sequence>MKQKHVLKIHTKDIALLGVLIAVEVIITRFFAIENSFIRISFSFLPLMLMGHLFGPWLAGLGGVAGDLIGMMIFPKAMFFPGFTLNAFLIPFIYGCFFYKKDITLKRNITAQLLIALSISLFLTPIWLNMLFKIPIIELLPVRLLKESVLLPLNILLSHYLFNKTSLVSVMEMSK</sequence>
<gene>
    <name evidence="2" type="ORF">BCR26_12600</name>
</gene>
<evidence type="ECO:0008006" key="4">
    <source>
        <dbReference type="Google" id="ProtNLM"/>
    </source>
</evidence>
<name>A0A1E5KXV0_9ENTE</name>
<dbReference type="InterPro" id="IPR024529">
    <property type="entry name" value="ECF_trnsprt_substrate-spec"/>
</dbReference>
<keyword evidence="1" id="KW-0472">Membrane</keyword>
<feature type="transmembrane region" description="Helical" evidence="1">
    <location>
        <begin position="78"/>
        <end position="99"/>
    </location>
</feature>
<dbReference type="NCBIfam" id="TIGR04518">
    <property type="entry name" value="ECF_S_folT_fam"/>
    <property type="match status" value="1"/>
</dbReference>
<keyword evidence="1" id="KW-0812">Transmembrane</keyword>
<dbReference type="GO" id="GO:0022857">
    <property type="term" value="F:transmembrane transporter activity"/>
    <property type="evidence" value="ECO:0007669"/>
    <property type="project" value="InterPro"/>
</dbReference>
<dbReference type="Pfam" id="PF12822">
    <property type="entry name" value="ECF_trnsprt"/>
    <property type="match status" value="1"/>
</dbReference>
<dbReference type="InterPro" id="IPR030949">
    <property type="entry name" value="ECF_S_folate_fam"/>
</dbReference>
<dbReference type="OrthoDB" id="4624at2"/>
<evidence type="ECO:0000256" key="1">
    <source>
        <dbReference type="SAM" id="Phobius"/>
    </source>
</evidence>
<feature type="transmembrane region" description="Helical" evidence="1">
    <location>
        <begin position="111"/>
        <end position="132"/>
    </location>
</feature>
<dbReference type="EMBL" id="MIEK01000018">
    <property type="protein sequence ID" value="OEH82663.1"/>
    <property type="molecule type" value="Genomic_DNA"/>
</dbReference>
<dbReference type="AlphaFoldDB" id="A0A1E5KXV0"/>
<feature type="transmembrane region" description="Helical" evidence="1">
    <location>
        <begin position="14"/>
        <end position="32"/>
    </location>
</feature>
<dbReference type="Proteomes" id="UP000095256">
    <property type="component" value="Unassembled WGS sequence"/>
</dbReference>
<feature type="transmembrane region" description="Helical" evidence="1">
    <location>
        <begin position="44"/>
        <end position="66"/>
    </location>
</feature>
<protein>
    <recommendedName>
        <fullName evidence="4">Folate family ECF transporter S component</fullName>
    </recommendedName>
</protein>
<dbReference type="STRING" id="762845.BCR26_12600"/>
<reference evidence="2 3" key="1">
    <citation type="submission" date="2016-09" db="EMBL/GenBank/DDBJ databases">
        <authorList>
            <person name="Capua I."/>
            <person name="De Benedictis P."/>
            <person name="Joannis T."/>
            <person name="Lombin L.H."/>
            <person name="Cattoli G."/>
        </authorList>
    </citation>
    <scope>NUCLEOTIDE SEQUENCE [LARGE SCALE GENOMIC DNA]</scope>
    <source>
        <strain evidence="2 3">LMG 25899</strain>
    </source>
</reference>
<dbReference type="Gene3D" id="1.10.1760.20">
    <property type="match status" value="1"/>
</dbReference>
<evidence type="ECO:0000313" key="3">
    <source>
        <dbReference type="Proteomes" id="UP000095256"/>
    </source>
</evidence>
<keyword evidence="1" id="KW-1133">Transmembrane helix</keyword>
<accession>A0A1E5KXV0</accession>
<dbReference type="RefSeq" id="WP_069698403.1">
    <property type="nucleotide sequence ID" value="NZ_JAGGMA010000026.1"/>
</dbReference>